<feature type="transmembrane region" description="Helical" evidence="6">
    <location>
        <begin position="108"/>
        <end position="126"/>
    </location>
</feature>
<keyword evidence="3 6" id="KW-1133">Transmembrane helix</keyword>
<sequence length="141" mass="15804">MTQQPIGQGPEPFDPNNPQQPPQPVGGAQPSVQALSPGEEQGWGVAVHLGGVFLSWLVPLVVWLVFRERSRLIDDHGKEALNFQITLFIGYMISVVLMFVLVGILLWIALWICAIIFGIMASMAAYNRRPYRYPISIRFIK</sequence>
<evidence type="ECO:0000256" key="2">
    <source>
        <dbReference type="ARBA" id="ARBA00022692"/>
    </source>
</evidence>
<reference evidence="7 8" key="1">
    <citation type="submission" date="2020-07" db="EMBL/GenBank/DDBJ databases">
        <title>Sequencing the genomes of 1000 actinobacteria strains.</title>
        <authorList>
            <person name="Klenk H.-P."/>
        </authorList>
    </citation>
    <scope>NUCLEOTIDE SEQUENCE [LARGE SCALE GENOMIC DNA]</scope>
    <source>
        <strain evidence="7 8">DSM 15475</strain>
    </source>
</reference>
<dbReference type="Proteomes" id="UP000535437">
    <property type="component" value="Unassembled WGS sequence"/>
</dbReference>
<organism evidence="7 8">
    <name type="scientific">Nesterenkonia xinjiangensis</name>
    <dbReference type="NCBI Taxonomy" id="225327"/>
    <lineage>
        <taxon>Bacteria</taxon>
        <taxon>Bacillati</taxon>
        <taxon>Actinomycetota</taxon>
        <taxon>Actinomycetes</taxon>
        <taxon>Micrococcales</taxon>
        <taxon>Micrococcaceae</taxon>
        <taxon>Nesterenkonia</taxon>
    </lineage>
</organism>
<gene>
    <name evidence="7" type="ORF">HNR09_002280</name>
</gene>
<feature type="compositionally biased region" description="Pro residues" evidence="5">
    <location>
        <begin position="12"/>
        <end position="24"/>
    </location>
</feature>
<feature type="region of interest" description="Disordered" evidence="5">
    <location>
        <begin position="1"/>
        <end position="32"/>
    </location>
</feature>
<proteinExistence type="predicted"/>
<dbReference type="AlphaFoldDB" id="A0A7Z0GMR6"/>
<keyword evidence="4 6" id="KW-0472">Membrane</keyword>
<evidence type="ECO:0008006" key="9">
    <source>
        <dbReference type="Google" id="ProtNLM"/>
    </source>
</evidence>
<keyword evidence="2 6" id="KW-0812">Transmembrane</keyword>
<evidence type="ECO:0000256" key="4">
    <source>
        <dbReference type="ARBA" id="ARBA00023136"/>
    </source>
</evidence>
<evidence type="ECO:0000256" key="1">
    <source>
        <dbReference type="ARBA" id="ARBA00004141"/>
    </source>
</evidence>
<dbReference type="Pfam" id="PF09685">
    <property type="entry name" value="MamF_MmsF"/>
    <property type="match status" value="1"/>
</dbReference>
<protein>
    <recommendedName>
        <fullName evidence="9">Tic20 family protein</fullName>
    </recommendedName>
</protein>
<evidence type="ECO:0000313" key="8">
    <source>
        <dbReference type="Proteomes" id="UP000535437"/>
    </source>
</evidence>
<evidence type="ECO:0000256" key="5">
    <source>
        <dbReference type="SAM" id="MobiDB-lite"/>
    </source>
</evidence>
<accession>A0A7Z0GMR6</accession>
<comment type="caution">
    <text evidence="7">The sequence shown here is derived from an EMBL/GenBank/DDBJ whole genome shotgun (WGS) entry which is preliminary data.</text>
</comment>
<keyword evidence="8" id="KW-1185">Reference proteome</keyword>
<feature type="transmembrane region" description="Helical" evidence="6">
    <location>
        <begin position="45"/>
        <end position="65"/>
    </location>
</feature>
<name>A0A7Z0GMR6_9MICC</name>
<dbReference type="InterPro" id="IPR019109">
    <property type="entry name" value="MamF_MmsF"/>
</dbReference>
<evidence type="ECO:0000256" key="6">
    <source>
        <dbReference type="SAM" id="Phobius"/>
    </source>
</evidence>
<comment type="subcellular location">
    <subcellularLocation>
        <location evidence="1">Membrane</location>
        <topology evidence="1">Multi-pass membrane protein</topology>
    </subcellularLocation>
</comment>
<evidence type="ECO:0000256" key="3">
    <source>
        <dbReference type="ARBA" id="ARBA00022989"/>
    </source>
</evidence>
<dbReference type="RefSeq" id="WP_179542160.1">
    <property type="nucleotide sequence ID" value="NZ_BAAALL010000001.1"/>
</dbReference>
<dbReference type="EMBL" id="JACCFY010000001">
    <property type="protein sequence ID" value="NYJ78869.1"/>
    <property type="molecule type" value="Genomic_DNA"/>
</dbReference>
<evidence type="ECO:0000313" key="7">
    <source>
        <dbReference type="EMBL" id="NYJ78869.1"/>
    </source>
</evidence>
<feature type="transmembrane region" description="Helical" evidence="6">
    <location>
        <begin position="85"/>
        <end position="102"/>
    </location>
</feature>